<dbReference type="InterPro" id="IPR036890">
    <property type="entry name" value="HATPase_C_sf"/>
</dbReference>
<dbReference type="PROSITE" id="PS50113">
    <property type="entry name" value="PAC"/>
    <property type="match status" value="1"/>
</dbReference>
<dbReference type="InterPro" id="IPR036097">
    <property type="entry name" value="HisK_dim/P_sf"/>
</dbReference>
<dbReference type="PROSITE" id="PS50109">
    <property type="entry name" value="HIS_KIN"/>
    <property type="match status" value="1"/>
</dbReference>
<dbReference type="CDD" id="cd16922">
    <property type="entry name" value="HATPase_EvgS-ArcB-TorS-like"/>
    <property type="match status" value="1"/>
</dbReference>
<dbReference type="PANTHER" id="PTHR43047">
    <property type="entry name" value="TWO-COMPONENT HISTIDINE PROTEIN KINASE"/>
    <property type="match status" value="1"/>
</dbReference>
<organism evidence="9 10">
    <name type="scientific">Fodinicurvata halophila</name>
    <dbReference type="NCBI Taxonomy" id="1419723"/>
    <lineage>
        <taxon>Bacteria</taxon>
        <taxon>Pseudomonadati</taxon>
        <taxon>Pseudomonadota</taxon>
        <taxon>Alphaproteobacteria</taxon>
        <taxon>Rhodospirillales</taxon>
        <taxon>Rhodovibrionaceae</taxon>
        <taxon>Fodinicurvata</taxon>
    </lineage>
</organism>
<dbReference type="SMART" id="SM00387">
    <property type="entry name" value="HATPase_c"/>
    <property type="match status" value="1"/>
</dbReference>
<dbReference type="Gene3D" id="3.30.450.20">
    <property type="entry name" value="PAS domain"/>
    <property type="match status" value="1"/>
</dbReference>
<dbReference type="Gene3D" id="3.30.565.10">
    <property type="entry name" value="Histidine kinase-like ATPase, C-terminal domain"/>
    <property type="match status" value="1"/>
</dbReference>
<dbReference type="GO" id="GO:0016301">
    <property type="term" value="F:kinase activity"/>
    <property type="evidence" value="ECO:0007669"/>
    <property type="project" value="UniProtKB-KW"/>
</dbReference>
<evidence type="ECO:0000256" key="1">
    <source>
        <dbReference type="ARBA" id="ARBA00000085"/>
    </source>
</evidence>
<name>A0ABV8UMN4_9PROT</name>
<dbReference type="CDD" id="cd00082">
    <property type="entry name" value="HisKA"/>
    <property type="match status" value="1"/>
</dbReference>
<dbReference type="InterPro" id="IPR000014">
    <property type="entry name" value="PAS"/>
</dbReference>
<evidence type="ECO:0000256" key="3">
    <source>
        <dbReference type="ARBA" id="ARBA00022553"/>
    </source>
</evidence>
<feature type="domain" description="PAC" evidence="8">
    <location>
        <begin position="225"/>
        <end position="278"/>
    </location>
</feature>
<evidence type="ECO:0000313" key="9">
    <source>
        <dbReference type="EMBL" id="MFC4351987.1"/>
    </source>
</evidence>
<protein>
    <recommendedName>
        <fullName evidence="2">histidine kinase</fullName>
        <ecNumber evidence="2">2.7.13.3</ecNumber>
    </recommendedName>
</protein>
<dbReference type="InterPro" id="IPR005467">
    <property type="entry name" value="His_kinase_dom"/>
</dbReference>
<evidence type="ECO:0000256" key="2">
    <source>
        <dbReference type="ARBA" id="ARBA00012438"/>
    </source>
</evidence>
<dbReference type="SUPFAM" id="SSF55785">
    <property type="entry name" value="PYP-like sensor domain (PAS domain)"/>
    <property type="match status" value="1"/>
</dbReference>
<evidence type="ECO:0000259" key="7">
    <source>
        <dbReference type="PROSITE" id="PS50109"/>
    </source>
</evidence>
<dbReference type="InterPro" id="IPR003594">
    <property type="entry name" value="HATPase_dom"/>
</dbReference>
<dbReference type="SMART" id="SM00086">
    <property type="entry name" value="PAC"/>
    <property type="match status" value="1"/>
</dbReference>
<comment type="catalytic activity">
    <reaction evidence="1">
        <text>ATP + protein L-histidine = ADP + protein N-phospho-L-histidine.</text>
        <dbReference type="EC" id="2.7.13.3"/>
    </reaction>
</comment>
<feature type="domain" description="Histidine kinase" evidence="7">
    <location>
        <begin position="296"/>
        <end position="517"/>
    </location>
</feature>
<dbReference type="NCBIfam" id="TIGR00229">
    <property type="entry name" value="sensory_box"/>
    <property type="match status" value="1"/>
</dbReference>
<dbReference type="RefSeq" id="WP_382422329.1">
    <property type="nucleotide sequence ID" value="NZ_JBHSCW010000004.1"/>
</dbReference>
<evidence type="ECO:0000313" key="10">
    <source>
        <dbReference type="Proteomes" id="UP001595799"/>
    </source>
</evidence>
<dbReference type="SUPFAM" id="SSF55874">
    <property type="entry name" value="ATPase domain of HSP90 chaperone/DNA topoisomerase II/histidine kinase"/>
    <property type="match status" value="1"/>
</dbReference>
<dbReference type="InterPro" id="IPR004358">
    <property type="entry name" value="Sig_transdc_His_kin-like_C"/>
</dbReference>
<dbReference type="InterPro" id="IPR000700">
    <property type="entry name" value="PAS-assoc_C"/>
</dbReference>
<keyword evidence="5 9" id="KW-0418">Kinase</keyword>
<dbReference type="EC" id="2.7.13.3" evidence="2"/>
<keyword evidence="4" id="KW-0808">Transferase</keyword>
<dbReference type="Pfam" id="PF13426">
    <property type="entry name" value="PAS_9"/>
    <property type="match status" value="1"/>
</dbReference>
<keyword evidence="3" id="KW-0597">Phosphoprotein</keyword>
<evidence type="ECO:0000259" key="8">
    <source>
        <dbReference type="PROSITE" id="PS50113"/>
    </source>
</evidence>
<dbReference type="EMBL" id="JBHSCW010000004">
    <property type="protein sequence ID" value="MFC4351987.1"/>
    <property type="molecule type" value="Genomic_DNA"/>
</dbReference>
<evidence type="ECO:0000256" key="6">
    <source>
        <dbReference type="SAM" id="MobiDB-lite"/>
    </source>
</evidence>
<comment type="caution">
    <text evidence="9">The sequence shown here is derived from an EMBL/GenBank/DDBJ whole genome shotgun (WGS) entry which is preliminary data.</text>
</comment>
<dbReference type="InterPro" id="IPR035965">
    <property type="entry name" value="PAS-like_dom_sf"/>
</dbReference>
<dbReference type="Pfam" id="PF00512">
    <property type="entry name" value="HisKA"/>
    <property type="match status" value="1"/>
</dbReference>
<accession>A0ABV8UMN4</accession>
<dbReference type="InterPro" id="IPR001610">
    <property type="entry name" value="PAC"/>
</dbReference>
<dbReference type="SUPFAM" id="SSF47384">
    <property type="entry name" value="Homodimeric domain of signal transducing histidine kinase"/>
    <property type="match status" value="1"/>
</dbReference>
<evidence type="ECO:0000256" key="5">
    <source>
        <dbReference type="ARBA" id="ARBA00022777"/>
    </source>
</evidence>
<proteinExistence type="predicted"/>
<keyword evidence="10" id="KW-1185">Reference proteome</keyword>
<gene>
    <name evidence="9" type="ORF">ACFOW6_10575</name>
</gene>
<feature type="region of interest" description="Disordered" evidence="6">
    <location>
        <begin position="1"/>
        <end position="27"/>
    </location>
</feature>
<sequence length="521" mass="57421">MSGSSGLHLTVSEKRDSPGNASAQRKQADLAEIAHSHLLEQTPPYCVVDRNGDIISENSTFSELLPDLLSQAGDTAASYGPLALFSAEIEQLPLAPDNWSAPLDSARQLENADGQPLHPQIFGYADARGELQLVAVRFLPGEDTARLRRQRTEAQERFEDISRLVSDWVWETDRELKLTYISSRVLETLGEHPRSFMGKPLSVLFSGDTSALDELTQEARRSPFRDLSLMARSTDGSTRHILVSAVPVFDHSDGNFHGFRGTARDITELLSRERALRESIELAESANRAKSQFLATVSHELRTPLNAIIGFSQLMEAETFGALGNETYKGYTQDILHSAHHLLELINDVLDVSKIEAGRMELNEERLDFSQLVTSALRMVREKANEVQISLETSIVELLPPIHGDMRALLQVLVNLLGNAIKFTDEGGHVRLEVELDSDRRLVCRVMDNGIGMTPEQIDIALTPFGQVDSQLSRRFPGTGLGLPLTRGLIELHGGELQIDSNPGEGTSVSLILPASRVLQA</sequence>
<dbReference type="CDD" id="cd00130">
    <property type="entry name" value="PAS"/>
    <property type="match status" value="1"/>
</dbReference>
<dbReference type="Proteomes" id="UP001595799">
    <property type="component" value="Unassembled WGS sequence"/>
</dbReference>
<dbReference type="SMART" id="SM00388">
    <property type="entry name" value="HisKA"/>
    <property type="match status" value="1"/>
</dbReference>
<evidence type="ECO:0000256" key="4">
    <source>
        <dbReference type="ARBA" id="ARBA00022679"/>
    </source>
</evidence>
<dbReference type="Pfam" id="PF02518">
    <property type="entry name" value="HATPase_c"/>
    <property type="match status" value="1"/>
</dbReference>
<reference evidence="10" key="1">
    <citation type="journal article" date="2019" name="Int. J. Syst. Evol. Microbiol.">
        <title>The Global Catalogue of Microorganisms (GCM) 10K type strain sequencing project: providing services to taxonomists for standard genome sequencing and annotation.</title>
        <authorList>
            <consortium name="The Broad Institute Genomics Platform"/>
            <consortium name="The Broad Institute Genome Sequencing Center for Infectious Disease"/>
            <person name="Wu L."/>
            <person name="Ma J."/>
        </authorList>
    </citation>
    <scope>NUCLEOTIDE SEQUENCE [LARGE SCALE GENOMIC DNA]</scope>
    <source>
        <strain evidence="10">CECT 8472</strain>
    </source>
</reference>
<dbReference type="InterPro" id="IPR003661">
    <property type="entry name" value="HisK_dim/P_dom"/>
</dbReference>
<dbReference type="PRINTS" id="PR00344">
    <property type="entry name" value="BCTRLSENSOR"/>
</dbReference>
<dbReference type="Gene3D" id="1.10.287.130">
    <property type="match status" value="1"/>
</dbReference>